<dbReference type="Gene3D" id="1.10.10.2830">
    <property type="match status" value="1"/>
</dbReference>
<dbReference type="InterPro" id="IPR003115">
    <property type="entry name" value="ParB_N"/>
</dbReference>
<evidence type="ECO:0000313" key="7">
    <source>
        <dbReference type="EMBL" id="MBP2293887.1"/>
    </source>
</evidence>
<keyword evidence="8" id="KW-1185">Reference proteome</keyword>
<accession>A0ABS4SPL2</accession>
<evidence type="ECO:0000256" key="1">
    <source>
        <dbReference type="ARBA" id="ARBA00006295"/>
    </source>
</evidence>
<evidence type="ECO:0000256" key="5">
    <source>
        <dbReference type="SAM" id="MobiDB-lite"/>
    </source>
</evidence>
<reference evidence="7 8" key="1">
    <citation type="submission" date="2021-03" db="EMBL/GenBank/DDBJ databases">
        <title>Genomic Encyclopedia of Type Strains, Phase III (KMG-III): the genomes of soil and plant-associated and newly described type strains.</title>
        <authorList>
            <person name="Whitman W."/>
        </authorList>
    </citation>
    <scope>NUCLEOTIDE SEQUENCE [LARGE SCALE GENOMIC DNA]</scope>
    <source>
        <strain evidence="7 8">IMMIB AFH-6</strain>
    </source>
</reference>
<comment type="similarity">
    <text evidence="1">Belongs to the ParB family.</text>
</comment>
<dbReference type="InterPro" id="IPR057240">
    <property type="entry name" value="ParB_dimer_C"/>
</dbReference>
<dbReference type="PANTHER" id="PTHR33375">
    <property type="entry name" value="CHROMOSOME-PARTITIONING PROTEIN PARB-RELATED"/>
    <property type="match status" value="1"/>
</dbReference>
<proteinExistence type="inferred from homology"/>
<dbReference type="Gene3D" id="3.90.1530.30">
    <property type="match status" value="1"/>
</dbReference>
<dbReference type="InterPro" id="IPR004437">
    <property type="entry name" value="ParB/RepB/Spo0J"/>
</dbReference>
<dbReference type="InterPro" id="IPR050336">
    <property type="entry name" value="Chromosome_partition/occlusion"/>
</dbReference>
<feature type="region of interest" description="Disordered" evidence="5">
    <location>
        <begin position="224"/>
        <end position="252"/>
    </location>
</feature>
<comment type="caution">
    <text evidence="7">The sequence shown here is derived from an EMBL/GenBank/DDBJ whole genome shotgun (WGS) entry which is preliminary data.</text>
</comment>
<dbReference type="PANTHER" id="PTHR33375:SF1">
    <property type="entry name" value="CHROMOSOME-PARTITIONING PROTEIN PARB-RELATED"/>
    <property type="match status" value="1"/>
</dbReference>
<dbReference type="Pfam" id="PF17762">
    <property type="entry name" value="HTH_ParB"/>
    <property type="match status" value="1"/>
</dbReference>
<keyword evidence="2" id="KW-0159">Chromosome partition</keyword>
<keyword evidence="3" id="KW-0238">DNA-binding</keyword>
<evidence type="ECO:0000256" key="4">
    <source>
        <dbReference type="ARBA" id="ARBA00025472"/>
    </source>
</evidence>
<dbReference type="SUPFAM" id="SSF109709">
    <property type="entry name" value="KorB DNA-binding domain-like"/>
    <property type="match status" value="1"/>
</dbReference>
<name>A0ABS4SPL2_9PROT</name>
<dbReference type="InterPro" id="IPR041468">
    <property type="entry name" value="HTH_ParB/Spo0J"/>
</dbReference>
<dbReference type="SMART" id="SM00470">
    <property type="entry name" value="ParB"/>
    <property type="match status" value="1"/>
</dbReference>
<evidence type="ECO:0000256" key="3">
    <source>
        <dbReference type="ARBA" id="ARBA00023125"/>
    </source>
</evidence>
<dbReference type="Proteomes" id="UP000781958">
    <property type="component" value="Unassembled WGS sequence"/>
</dbReference>
<dbReference type="Pfam" id="PF02195">
    <property type="entry name" value="ParB_N"/>
    <property type="match status" value="1"/>
</dbReference>
<gene>
    <name evidence="7" type="ORF">J2851_003672</name>
</gene>
<dbReference type="NCBIfam" id="TIGR00180">
    <property type="entry name" value="parB_part"/>
    <property type="match status" value="1"/>
</dbReference>
<protein>
    <submittedName>
        <fullName evidence="7">ParB family chromosome partitioning protein</fullName>
    </submittedName>
</protein>
<dbReference type="CDD" id="cd16393">
    <property type="entry name" value="SPO0J_N"/>
    <property type="match status" value="1"/>
</dbReference>
<dbReference type="InterPro" id="IPR036086">
    <property type="entry name" value="ParB/Sulfiredoxin_sf"/>
</dbReference>
<evidence type="ECO:0000313" key="8">
    <source>
        <dbReference type="Proteomes" id="UP000781958"/>
    </source>
</evidence>
<dbReference type="Pfam" id="PF23552">
    <property type="entry name" value="ParB_C"/>
    <property type="match status" value="1"/>
</dbReference>
<dbReference type="RefSeq" id="WP_209767806.1">
    <property type="nucleotide sequence ID" value="NZ_JAGINP010000013.1"/>
</dbReference>
<dbReference type="EMBL" id="JAGINP010000013">
    <property type="protein sequence ID" value="MBP2293887.1"/>
    <property type="molecule type" value="Genomic_DNA"/>
</dbReference>
<comment type="function">
    <text evidence="4">Involved in chromosome partition. Localize to both poles of the predivisional cell following completion of DNA replication. Binds to the DNA origin of replication.</text>
</comment>
<organism evidence="7 8">
    <name type="scientific">Azospirillum rugosum</name>
    <dbReference type="NCBI Taxonomy" id="416170"/>
    <lineage>
        <taxon>Bacteria</taxon>
        <taxon>Pseudomonadati</taxon>
        <taxon>Pseudomonadota</taxon>
        <taxon>Alphaproteobacteria</taxon>
        <taxon>Rhodospirillales</taxon>
        <taxon>Azospirillaceae</taxon>
        <taxon>Azospirillum</taxon>
    </lineage>
</organism>
<feature type="domain" description="ParB-like N-terminal" evidence="6">
    <location>
        <begin position="42"/>
        <end position="134"/>
    </location>
</feature>
<evidence type="ECO:0000256" key="2">
    <source>
        <dbReference type="ARBA" id="ARBA00022829"/>
    </source>
</evidence>
<dbReference type="SUPFAM" id="SSF110849">
    <property type="entry name" value="ParB/Sulfiredoxin"/>
    <property type="match status" value="1"/>
</dbReference>
<evidence type="ECO:0000259" key="6">
    <source>
        <dbReference type="SMART" id="SM00470"/>
    </source>
</evidence>
<sequence>MEETKRSEGGAARRASLGRGLSALFGEAADDYSAIDKVRQSKQVPIEFIHPGKYQPRRNFDDEALQGLVESIRDKGILQPLLVRRDPDSTNSYELIAGERRWRAAQVAGLHEVPVVVRELTDREALEIALIENIQRQDLTPLEEAEGYRRLMEEFQHTQEDLARSVGKSRSHVANMMRLLALPDPVKGMVQDGALSAGHARALLTASDPVSVAREVVKRGLNVRQTEDLMRGNAPPKPKKNGGGGSPAADPTLKDVDLVNLEEEISARIGLKVAIVPQGKGGTLTIHYQTLDQLDDVLRRLGGGE</sequence>